<comment type="subcellular location">
    <subcellularLocation>
        <location evidence="1">Membrane</location>
        <topology evidence="1">Multi-pass membrane protein</topology>
    </subcellularLocation>
</comment>
<keyword evidence="4 7" id="KW-1133">Transmembrane helix</keyword>
<evidence type="ECO:0000259" key="9">
    <source>
        <dbReference type="Pfam" id="PF20519"/>
    </source>
</evidence>
<comment type="similarity">
    <text evidence="2">Belongs to the polycystin family.</text>
</comment>
<evidence type="ECO:0000259" key="8">
    <source>
        <dbReference type="Pfam" id="PF08016"/>
    </source>
</evidence>
<reference evidence="10 11" key="1">
    <citation type="journal article" date="2022" name="Allergy">
        <title>Genome assembly and annotation of Periplaneta americana reveal a comprehensive cockroach allergen profile.</title>
        <authorList>
            <person name="Wang L."/>
            <person name="Xiong Q."/>
            <person name="Saelim N."/>
            <person name="Wang L."/>
            <person name="Nong W."/>
            <person name="Wan A.T."/>
            <person name="Shi M."/>
            <person name="Liu X."/>
            <person name="Cao Q."/>
            <person name="Hui J.H.L."/>
            <person name="Sookrung N."/>
            <person name="Leung T.F."/>
            <person name="Tungtrongchitr A."/>
            <person name="Tsui S.K.W."/>
        </authorList>
    </citation>
    <scope>NUCLEOTIDE SEQUENCE [LARGE SCALE GENOMIC DNA]</scope>
    <source>
        <strain evidence="10">PWHHKU_190912</strain>
    </source>
</reference>
<feature type="domain" description="Polycystin cation channel PKD1/PKD2" evidence="8">
    <location>
        <begin position="232"/>
        <end position="390"/>
    </location>
</feature>
<sequence length="390" mass="45729">TLGMISTNMYWFTKVLSDLFVETMFEADGAETNFKESSRISHFWGFAENVMINGLYWDFWYDNNDPVGNVSSEDRNILYENKLLGVPRLRQVKVRNDSCIVHEDFRRTFRTCYDFYSSEAEDTESFGQETPTAWTYSSEKELDGYSHWGVLTTYGGGGFYEDLSLRRNETLERILELKQNLWVTRGTRAIFFDFTVYNANINLFCIVKLVFEIPPTGGVIPSASFRTVKLLRYVTPFDYFVLACEFIFLTFIIYYTVEEICECVILKFDYLHSLWNYLDLITLVLAYVLIVFSIYRYIVIRPMINELLEEKKYANFDFIGFWQVQYNNAVGVLVFLVWIKLFKYISFNKTMAQLSITLSRCAKDIAGFAVMFFIVFFAFAQLGYLLFGTQ</sequence>
<dbReference type="InterPro" id="IPR003915">
    <property type="entry name" value="PKD_2"/>
</dbReference>
<dbReference type="InterPro" id="IPR013122">
    <property type="entry name" value="PKD1_2_channel"/>
</dbReference>
<feature type="transmembrane region" description="Helical" evidence="7">
    <location>
        <begin position="365"/>
        <end position="387"/>
    </location>
</feature>
<dbReference type="InterPro" id="IPR046791">
    <property type="entry name" value="Polycystin_dom"/>
</dbReference>
<feature type="transmembrane region" description="Helical" evidence="7">
    <location>
        <begin position="239"/>
        <end position="257"/>
    </location>
</feature>
<evidence type="ECO:0008006" key="12">
    <source>
        <dbReference type="Google" id="ProtNLM"/>
    </source>
</evidence>
<protein>
    <recommendedName>
        <fullName evidence="12">Polycystic kidney disease 2-like 1 protein</fullName>
    </recommendedName>
</protein>
<keyword evidence="5 7" id="KW-0472">Membrane</keyword>
<dbReference type="Pfam" id="PF08016">
    <property type="entry name" value="PKD_channel"/>
    <property type="match status" value="1"/>
</dbReference>
<feature type="domain" description="Polycystin" evidence="9">
    <location>
        <begin position="34"/>
        <end position="231"/>
    </location>
</feature>
<comment type="caution">
    <text evidence="10">The sequence shown here is derived from an EMBL/GenBank/DDBJ whole genome shotgun (WGS) entry which is preliminary data.</text>
</comment>
<dbReference type="PRINTS" id="PR01433">
    <property type="entry name" value="POLYCYSTIN2"/>
</dbReference>
<gene>
    <name evidence="10" type="ORF">ANN_11799</name>
</gene>
<organism evidence="10 11">
    <name type="scientific">Periplaneta americana</name>
    <name type="common">American cockroach</name>
    <name type="synonym">Blatta americana</name>
    <dbReference type="NCBI Taxonomy" id="6978"/>
    <lineage>
        <taxon>Eukaryota</taxon>
        <taxon>Metazoa</taxon>
        <taxon>Ecdysozoa</taxon>
        <taxon>Arthropoda</taxon>
        <taxon>Hexapoda</taxon>
        <taxon>Insecta</taxon>
        <taxon>Pterygota</taxon>
        <taxon>Neoptera</taxon>
        <taxon>Polyneoptera</taxon>
        <taxon>Dictyoptera</taxon>
        <taxon>Blattodea</taxon>
        <taxon>Blattoidea</taxon>
        <taxon>Blattidae</taxon>
        <taxon>Blattinae</taxon>
        <taxon>Periplaneta</taxon>
    </lineage>
</organism>
<dbReference type="Pfam" id="PF20519">
    <property type="entry name" value="Polycystin_dom"/>
    <property type="match status" value="1"/>
</dbReference>
<proteinExistence type="inferred from homology"/>
<dbReference type="PANTHER" id="PTHR10877">
    <property type="entry name" value="POLYCYSTIN FAMILY MEMBER"/>
    <property type="match status" value="1"/>
</dbReference>
<evidence type="ECO:0000256" key="1">
    <source>
        <dbReference type="ARBA" id="ARBA00004141"/>
    </source>
</evidence>
<feature type="non-terminal residue" evidence="10">
    <location>
        <position position="390"/>
    </location>
</feature>
<dbReference type="PANTHER" id="PTHR10877:SF183">
    <property type="entry name" value="AT14535P-RELATED"/>
    <property type="match status" value="1"/>
</dbReference>
<evidence type="ECO:0000256" key="5">
    <source>
        <dbReference type="ARBA" id="ARBA00023136"/>
    </source>
</evidence>
<dbReference type="Proteomes" id="UP001148838">
    <property type="component" value="Unassembled WGS sequence"/>
</dbReference>
<feature type="transmembrane region" description="Helical" evidence="7">
    <location>
        <begin position="277"/>
        <end position="298"/>
    </location>
</feature>
<evidence type="ECO:0000256" key="2">
    <source>
        <dbReference type="ARBA" id="ARBA00007200"/>
    </source>
</evidence>
<dbReference type="InterPro" id="IPR051223">
    <property type="entry name" value="Polycystin"/>
</dbReference>
<feature type="non-terminal residue" evidence="10">
    <location>
        <position position="1"/>
    </location>
</feature>
<keyword evidence="3 7" id="KW-0812">Transmembrane</keyword>
<name>A0ABQ8T764_PERAM</name>
<keyword evidence="6" id="KW-0325">Glycoprotein</keyword>
<evidence type="ECO:0000313" key="10">
    <source>
        <dbReference type="EMBL" id="KAJ4441936.1"/>
    </source>
</evidence>
<accession>A0ABQ8T764</accession>
<evidence type="ECO:0000256" key="3">
    <source>
        <dbReference type="ARBA" id="ARBA00022692"/>
    </source>
</evidence>
<evidence type="ECO:0000256" key="7">
    <source>
        <dbReference type="SAM" id="Phobius"/>
    </source>
</evidence>
<evidence type="ECO:0000313" key="11">
    <source>
        <dbReference type="Proteomes" id="UP001148838"/>
    </source>
</evidence>
<evidence type="ECO:0000256" key="6">
    <source>
        <dbReference type="ARBA" id="ARBA00023180"/>
    </source>
</evidence>
<dbReference type="EMBL" id="JAJSOF020000015">
    <property type="protein sequence ID" value="KAJ4441936.1"/>
    <property type="molecule type" value="Genomic_DNA"/>
</dbReference>
<feature type="transmembrane region" description="Helical" evidence="7">
    <location>
        <begin position="319"/>
        <end position="345"/>
    </location>
</feature>
<evidence type="ECO:0000256" key="4">
    <source>
        <dbReference type="ARBA" id="ARBA00022989"/>
    </source>
</evidence>
<keyword evidence="11" id="KW-1185">Reference proteome</keyword>